<dbReference type="PANTHER" id="PTHR37490">
    <property type="entry name" value="EXPRESSED PROTEIN"/>
    <property type="match status" value="1"/>
</dbReference>
<dbReference type="AlphaFoldDB" id="A0AAD8YC58"/>
<keyword evidence="2" id="KW-1185">Reference proteome</keyword>
<protein>
    <submittedName>
        <fullName evidence="1">Uncharacterized protein</fullName>
    </submittedName>
</protein>
<comment type="caution">
    <text evidence="1">The sequence shown here is derived from an EMBL/GenBank/DDBJ whole genome shotgun (WGS) entry which is preliminary data.</text>
</comment>
<organism evidence="1 2">
    <name type="scientific">Skeletonema marinoi</name>
    <dbReference type="NCBI Taxonomy" id="267567"/>
    <lineage>
        <taxon>Eukaryota</taxon>
        <taxon>Sar</taxon>
        <taxon>Stramenopiles</taxon>
        <taxon>Ochrophyta</taxon>
        <taxon>Bacillariophyta</taxon>
        <taxon>Coscinodiscophyceae</taxon>
        <taxon>Thalassiosirophycidae</taxon>
        <taxon>Thalassiosirales</taxon>
        <taxon>Skeletonemataceae</taxon>
        <taxon>Skeletonema</taxon>
        <taxon>Skeletonema marinoi-dohrnii complex</taxon>
    </lineage>
</organism>
<sequence>MNRNNMRSRTRMVNSSSRSRSLSSSSFKAIGAVLAPAILFSTVKLHNKASHSLYNYNSEFFDMPASTAPYQDIVVAHCKEDLKWLDQLHNFDPLVCSHTRIYVYSKCNSQINLTEMVPLTATCSTVKQVLNCGTQEYAYFQFILDHYETMSPIVSFIQGGALTENPHIIYDMMVHIPGTTYKSLSRYVKDAWHFEGENEAEMEIMRHSFPHLENKTAYLTDWRGMFAVSREQIKLHPQKDYLDINKKLCSGTCGFINCNMETFFAPFFGCDVYLPHANNDNREQCEFGVSHGIAPSVFAEDHLKDGNNGGTKTNDTNWSQCGNKTVYYSASTLNGVLLCMDASRAKRESSRGGNLMASSYNEMLLNESWKPDLSNLTFKKPSQWSYIPQHIDD</sequence>
<name>A0AAD8YC58_9STRA</name>
<dbReference type="EMBL" id="JATAAI010000009">
    <property type="protein sequence ID" value="KAK1743543.1"/>
    <property type="molecule type" value="Genomic_DNA"/>
</dbReference>
<dbReference type="Proteomes" id="UP001224775">
    <property type="component" value="Unassembled WGS sequence"/>
</dbReference>
<evidence type="ECO:0000313" key="2">
    <source>
        <dbReference type="Proteomes" id="UP001224775"/>
    </source>
</evidence>
<evidence type="ECO:0000313" key="1">
    <source>
        <dbReference type="EMBL" id="KAK1743543.1"/>
    </source>
</evidence>
<dbReference type="PANTHER" id="PTHR37490:SF2">
    <property type="match status" value="1"/>
</dbReference>
<gene>
    <name evidence="1" type="ORF">QTG54_006164</name>
</gene>
<accession>A0AAD8YC58</accession>
<proteinExistence type="predicted"/>
<reference evidence="1" key="1">
    <citation type="submission" date="2023-06" db="EMBL/GenBank/DDBJ databases">
        <title>Survivors Of The Sea: Transcriptome response of Skeletonema marinoi to long-term dormancy.</title>
        <authorList>
            <person name="Pinder M.I.M."/>
            <person name="Kourtchenko O."/>
            <person name="Robertson E.K."/>
            <person name="Larsson T."/>
            <person name="Maumus F."/>
            <person name="Osuna-Cruz C.M."/>
            <person name="Vancaester E."/>
            <person name="Stenow R."/>
            <person name="Vandepoele K."/>
            <person name="Ploug H."/>
            <person name="Bruchert V."/>
            <person name="Godhe A."/>
            <person name="Topel M."/>
        </authorList>
    </citation>
    <scope>NUCLEOTIDE SEQUENCE</scope>
    <source>
        <strain evidence="1">R05AC</strain>
    </source>
</reference>